<evidence type="ECO:0000256" key="13">
    <source>
        <dbReference type="SAM" id="MobiDB-lite"/>
    </source>
</evidence>
<proteinExistence type="inferred from homology"/>
<dbReference type="GO" id="GO:0005634">
    <property type="term" value="C:nucleus"/>
    <property type="evidence" value="ECO:0007669"/>
    <property type="project" value="TreeGrafter"/>
</dbReference>
<dbReference type="HOGENOM" id="CLU_032749_0_0_1"/>
<dbReference type="Proteomes" id="UP000030669">
    <property type="component" value="Unassembled WGS sequence"/>
</dbReference>
<dbReference type="GO" id="GO:0046872">
    <property type="term" value="F:metal ion binding"/>
    <property type="evidence" value="ECO:0007669"/>
    <property type="project" value="UniProtKB-KW"/>
</dbReference>
<keyword evidence="7" id="KW-0479">Metal-binding</keyword>
<evidence type="ECO:0000256" key="3">
    <source>
        <dbReference type="ARBA" id="ARBA00021330"/>
    </source>
</evidence>
<evidence type="ECO:0000256" key="2">
    <source>
        <dbReference type="ARBA" id="ARBA00009026"/>
    </source>
</evidence>
<dbReference type="EMBL" id="KB469304">
    <property type="protein sequence ID" value="EPQ54356.1"/>
    <property type="molecule type" value="Genomic_DNA"/>
</dbReference>
<evidence type="ECO:0000313" key="15">
    <source>
        <dbReference type="Proteomes" id="UP000030669"/>
    </source>
</evidence>
<evidence type="ECO:0000256" key="5">
    <source>
        <dbReference type="ARBA" id="ARBA00022679"/>
    </source>
</evidence>
<comment type="similarity">
    <text evidence="2">Belongs to the methyltransferase superfamily. HEN1 family.</text>
</comment>
<keyword evidence="4" id="KW-0489">Methyltransferase</keyword>
<dbReference type="InterPro" id="IPR029063">
    <property type="entry name" value="SAM-dependent_MTases_sf"/>
</dbReference>
<name>S7Q2X7_GLOTA</name>
<dbReference type="SUPFAM" id="SSF53335">
    <property type="entry name" value="S-adenosyl-L-methionine-dependent methyltransferases"/>
    <property type="match status" value="1"/>
</dbReference>
<dbReference type="OMA" id="TNRIFRH"/>
<evidence type="ECO:0000256" key="11">
    <source>
        <dbReference type="ARBA" id="ARBA00035025"/>
    </source>
</evidence>
<dbReference type="PANTHER" id="PTHR21404">
    <property type="entry name" value="HEN1"/>
    <property type="match status" value="1"/>
</dbReference>
<evidence type="ECO:0000256" key="10">
    <source>
        <dbReference type="ARBA" id="ARBA00023158"/>
    </source>
</evidence>
<evidence type="ECO:0000256" key="8">
    <source>
        <dbReference type="ARBA" id="ARBA00022842"/>
    </source>
</evidence>
<dbReference type="RefSeq" id="XP_007867645.1">
    <property type="nucleotide sequence ID" value="XM_007869454.1"/>
</dbReference>
<reference evidence="14 15" key="1">
    <citation type="journal article" date="2012" name="Science">
        <title>The Paleozoic origin of enzymatic lignin decomposition reconstructed from 31 fungal genomes.</title>
        <authorList>
            <person name="Floudas D."/>
            <person name="Binder M."/>
            <person name="Riley R."/>
            <person name="Barry K."/>
            <person name="Blanchette R.A."/>
            <person name="Henrissat B."/>
            <person name="Martinez A.T."/>
            <person name="Otillar R."/>
            <person name="Spatafora J.W."/>
            <person name="Yadav J.S."/>
            <person name="Aerts A."/>
            <person name="Benoit I."/>
            <person name="Boyd A."/>
            <person name="Carlson A."/>
            <person name="Copeland A."/>
            <person name="Coutinho P.M."/>
            <person name="de Vries R.P."/>
            <person name="Ferreira P."/>
            <person name="Findley K."/>
            <person name="Foster B."/>
            <person name="Gaskell J."/>
            <person name="Glotzer D."/>
            <person name="Gorecki P."/>
            <person name="Heitman J."/>
            <person name="Hesse C."/>
            <person name="Hori C."/>
            <person name="Igarashi K."/>
            <person name="Jurgens J.A."/>
            <person name="Kallen N."/>
            <person name="Kersten P."/>
            <person name="Kohler A."/>
            <person name="Kuees U."/>
            <person name="Kumar T.K.A."/>
            <person name="Kuo A."/>
            <person name="LaButti K."/>
            <person name="Larrondo L.F."/>
            <person name="Lindquist E."/>
            <person name="Ling A."/>
            <person name="Lombard V."/>
            <person name="Lucas S."/>
            <person name="Lundell T."/>
            <person name="Martin R."/>
            <person name="McLaughlin D.J."/>
            <person name="Morgenstern I."/>
            <person name="Morin E."/>
            <person name="Murat C."/>
            <person name="Nagy L.G."/>
            <person name="Nolan M."/>
            <person name="Ohm R.A."/>
            <person name="Patyshakuliyeva A."/>
            <person name="Rokas A."/>
            <person name="Ruiz-Duenas F.J."/>
            <person name="Sabat G."/>
            <person name="Salamov A."/>
            <person name="Samejima M."/>
            <person name="Schmutz J."/>
            <person name="Slot J.C."/>
            <person name="St John F."/>
            <person name="Stenlid J."/>
            <person name="Sun H."/>
            <person name="Sun S."/>
            <person name="Syed K."/>
            <person name="Tsang A."/>
            <person name="Wiebenga A."/>
            <person name="Young D."/>
            <person name="Pisabarro A."/>
            <person name="Eastwood D.C."/>
            <person name="Martin F."/>
            <person name="Cullen D."/>
            <person name="Grigoriev I.V."/>
            <person name="Hibbett D.S."/>
        </authorList>
    </citation>
    <scope>NUCLEOTIDE SEQUENCE [LARGE SCALE GENOMIC DNA]</scope>
    <source>
        <strain evidence="14 15">ATCC 11539</strain>
    </source>
</reference>
<evidence type="ECO:0000256" key="9">
    <source>
        <dbReference type="ARBA" id="ARBA00022884"/>
    </source>
</evidence>
<dbReference type="GO" id="GO:0090486">
    <property type="term" value="F:small RNA 2'-O-methyltransferase activity"/>
    <property type="evidence" value="ECO:0007669"/>
    <property type="project" value="UniProtKB-EC"/>
</dbReference>
<dbReference type="KEGG" id="gtr:GLOTRDRAFT_78370"/>
<feature type="compositionally biased region" description="Polar residues" evidence="13">
    <location>
        <begin position="451"/>
        <end position="460"/>
    </location>
</feature>
<gene>
    <name evidence="14" type="ORF">GLOTRDRAFT_78370</name>
</gene>
<keyword evidence="9" id="KW-0694">RNA-binding</keyword>
<dbReference type="PANTHER" id="PTHR21404:SF3">
    <property type="entry name" value="SMALL RNA 2'-O-METHYLTRANSFERASE"/>
    <property type="match status" value="1"/>
</dbReference>
<organism evidence="14 15">
    <name type="scientific">Gloeophyllum trabeum (strain ATCC 11539 / FP-39264 / Madison 617)</name>
    <name type="common">Brown rot fungus</name>
    <dbReference type="NCBI Taxonomy" id="670483"/>
    <lineage>
        <taxon>Eukaryota</taxon>
        <taxon>Fungi</taxon>
        <taxon>Dikarya</taxon>
        <taxon>Basidiomycota</taxon>
        <taxon>Agaricomycotina</taxon>
        <taxon>Agaricomycetes</taxon>
        <taxon>Gloeophyllales</taxon>
        <taxon>Gloeophyllaceae</taxon>
        <taxon>Gloeophyllum</taxon>
    </lineage>
</organism>
<dbReference type="GeneID" id="19308799"/>
<keyword evidence="5" id="KW-0808">Transferase</keyword>
<evidence type="ECO:0000256" key="1">
    <source>
        <dbReference type="ARBA" id="ARBA00001946"/>
    </source>
</evidence>
<dbReference type="AlphaFoldDB" id="S7Q2X7"/>
<keyword evidence="8" id="KW-0460">Magnesium</keyword>
<comment type="cofactor">
    <cofactor evidence="1">
        <name>Mg(2+)</name>
        <dbReference type="ChEBI" id="CHEBI:18420"/>
    </cofactor>
</comment>
<evidence type="ECO:0000313" key="14">
    <source>
        <dbReference type="EMBL" id="EPQ54356.1"/>
    </source>
</evidence>
<evidence type="ECO:0000256" key="6">
    <source>
        <dbReference type="ARBA" id="ARBA00022691"/>
    </source>
</evidence>
<keyword evidence="15" id="KW-1185">Reference proteome</keyword>
<evidence type="ECO:0000256" key="12">
    <source>
        <dbReference type="ARBA" id="ARBA00048418"/>
    </source>
</evidence>
<protein>
    <recommendedName>
        <fullName evidence="3">Small RNA 2'-O-methyltransferase</fullName>
        <ecNumber evidence="11">2.1.1.386</ecNumber>
    </recommendedName>
</protein>
<sequence>MDWETNVSDDPPELKVTFHPNLYLQRRGWVLDQLRREAVTRVLDVGCGEGELLACLCQPAPWLPPPPSELLPNGHGMSIYADPSTSDRPYYPVPNSLPDKIANLHPTHIAGLDVSEIDLEYAIAGTAPKPPAHWNENVRWEELEVKIWKGGLESVNEEFVGVECIVAMEVIEHLTEDVLPAFAPILLGVYHPRLLLVTTPNFTFNARFHPPDTPGSRVGGYPDPTRRTDRVFRHHDHKFEWTVSEFKEWCESVAGEWGYAVEVDGVGKAAEPDEWGRDEELGYATQVAKFMRVEDQESQDRRARKAEEVLEGGSKARMHELLKTHHYLPHPKARRPVPLNEIGDAVAAKMQSFGQTVIRLEELWWEQEISVMCGGWFEYLVAAVEQHKGLEIRKEEGAERSEWHVVLLGGVQTEAKPKSWWNEPEEDLFEDPEYETEESAVEEARTERFSNSHAGWSVQDTNKESEVDTWQSGWGSGSDSGWGTDSGQEWGTDTPA</sequence>
<dbReference type="GO" id="GO:0005737">
    <property type="term" value="C:cytoplasm"/>
    <property type="evidence" value="ECO:0007669"/>
    <property type="project" value="TreeGrafter"/>
</dbReference>
<comment type="catalytic activity">
    <reaction evidence="12">
        <text>small RNA 3'-end nucleotide + S-adenosyl-L-methionine = small RNA 3'-end 2'-O-methylnucleotide + S-adenosyl-L-homocysteine + H(+)</text>
        <dbReference type="Rhea" id="RHEA:37887"/>
        <dbReference type="Rhea" id="RHEA-COMP:10415"/>
        <dbReference type="Rhea" id="RHEA-COMP:10416"/>
        <dbReference type="ChEBI" id="CHEBI:15378"/>
        <dbReference type="ChEBI" id="CHEBI:57856"/>
        <dbReference type="ChEBI" id="CHEBI:59789"/>
        <dbReference type="ChEBI" id="CHEBI:74896"/>
        <dbReference type="ChEBI" id="CHEBI:74898"/>
        <dbReference type="EC" id="2.1.1.386"/>
    </reaction>
</comment>
<dbReference type="eggNOG" id="KOG1045">
    <property type="taxonomic scope" value="Eukaryota"/>
</dbReference>
<dbReference type="EC" id="2.1.1.386" evidence="11"/>
<dbReference type="GO" id="GO:0003723">
    <property type="term" value="F:RNA binding"/>
    <property type="evidence" value="ECO:0007669"/>
    <property type="project" value="UniProtKB-KW"/>
</dbReference>
<accession>S7Q2X7</accession>
<keyword evidence="10" id="KW-0943">RNA-mediated gene silencing</keyword>
<dbReference type="Gene3D" id="3.40.50.150">
    <property type="entry name" value="Vaccinia Virus protein VP39"/>
    <property type="match status" value="1"/>
</dbReference>
<dbReference type="OrthoDB" id="2154311at2759"/>
<dbReference type="GO" id="GO:0001510">
    <property type="term" value="P:RNA methylation"/>
    <property type="evidence" value="ECO:0007669"/>
    <property type="project" value="InterPro"/>
</dbReference>
<dbReference type="InterPro" id="IPR026610">
    <property type="entry name" value="Hen1"/>
</dbReference>
<dbReference type="GO" id="GO:0030422">
    <property type="term" value="P:siRNA processing"/>
    <property type="evidence" value="ECO:0007669"/>
    <property type="project" value="TreeGrafter"/>
</dbReference>
<keyword evidence="6" id="KW-0949">S-adenosyl-L-methionine</keyword>
<feature type="compositionally biased region" description="Acidic residues" evidence="13">
    <location>
        <begin position="423"/>
        <end position="441"/>
    </location>
</feature>
<evidence type="ECO:0000256" key="4">
    <source>
        <dbReference type="ARBA" id="ARBA00022603"/>
    </source>
</evidence>
<evidence type="ECO:0000256" key="7">
    <source>
        <dbReference type="ARBA" id="ARBA00022723"/>
    </source>
</evidence>
<feature type="region of interest" description="Disordered" evidence="13">
    <location>
        <begin position="417"/>
        <end position="496"/>
    </location>
</feature>